<reference evidence="1" key="1">
    <citation type="submission" date="2018-05" db="EMBL/GenBank/DDBJ databases">
        <authorList>
            <person name="Lanie J.A."/>
            <person name="Ng W.-L."/>
            <person name="Kazmierczak K.M."/>
            <person name="Andrzejewski T.M."/>
            <person name="Davidsen T.M."/>
            <person name="Wayne K.J."/>
            <person name="Tettelin H."/>
            <person name="Glass J.I."/>
            <person name="Rusch D."/>
            <person name="Podicherti R."/>
            <person name="Tsui H.-C.T."/>
            <person name="Winkler M.E."/>
        </authorList>
    </citation>
    <scope>NUCLEOTIDE SEQUENCE</scope>
</reference>
<organism evidence="1">
    <name type="scientific">marine metagenome</name>
    <dbReference type="NCBI Taxonomy" id="408172"/>
    <lineage>
        <taxon>unclassified sequences</taxon>
        <taxon>metagenomes</taxon>
        <taxon>ecological metagenomes</taxon>
    </lineage>
</organism>
<accession>A0A383D7W2</accession>
<proteinExistence type="predicted"/>
<evidence type="ECO:0000313" key="1">
    <source>
        <dbReference type="EMBL" id="SVE40373.1"/>
    </source>
</evidence>
<name>A0A383D7W2_9ZZZZ</name>
<protein>
    <submittedName>
        <fullName evidence="1">Uncharacterized protein</fullName>
    </submittedName>
</protein>
<dbReference type="AlphaFoldDB" id="A0A383D7W2"/>
<feature type="non-terminal residue" evidence="1">
    <location>
        <position position="52"/>
    </location>
</feature>
<dbReference type="EMBL" id="UINC01214924">
    <property type="protein sequence ID" value="SVE40373.1"/>
    <property type="molecule type" value="Genomic_DNA"/>
</dbReference>
<gene>
    <name evidence="1" type="ORF">METZ01_LOCUS493227</name>
</gene>
<sequence length="52" mass="5877">MLEFDKLLTRADVPLLEKLIGPPAVRLLKVLDSDLLRGNELRRILTSLRPPA</sequence>